<dbReference type="Proteomes" id="UP000245626">
    <property type="component" value="Unassembled WGS sequence"/>
</dbReference>
<gene>
    <name evidence="1" type="ORF">IE53DRAFT_388328</name>
</gene>
<evidence type="ECO:0000313" key="1">
    <source>
        <dbReference type="EMBL" id="PWN49450.1"/>
    </source>
</evidence>
<evidence type="ECO:0000313" key="2">
    <source>
        <dbReference type="Proteomes" id="UP000245626"/>
    </source>
</evidence>
<keyword evidence="2" id="KW-1185">Reference proteome</keyword>
<protein>
    <submittedName>
        <fullName evidence="1">Uncharacterized protein</fullName>
    </submittedName>
</protein>
<reference evidence="1 2" key="1">
    <citation type="journal article" date="2018" name="Mol. Biol. Evol.">
        <title>Broad Genomic Sampling Reveals a Smut Pathogenic Ancestry of the Fungal Clade Ustilaginomycotina.</title>
        <authorList>
            <person name="Kijpornyongpan T."/>
            <person name="Mondo S.J."/>
            <person name="Barry K."/>
            <person name="Sandor L."/>
            <person name="Lee J."/>
            <person name="Lipzen A."/>
            <person name="Pangilinan J."/>
            <person name="LaButti K."/>
            <person name="Hainaut M."/>
            <person name="Henrissat B."/>
            <person name="Grigoriev I.V."/>
            <person name="Spatafora J.W."/>
            <person name="Aime M.C."/>
        </authorList>
    </citation>
    <scope>NUCLEOTIDE SEQUENCE [LARGE SCALE GENOMIC DNA]</scope>
    <source>
        <strain evidence="1 2">SA 807</strain>
    </source>
</reference>
<accession>A0ACD0NUD9</accession>
<name>A0ACD0NUD9_9BASI</name>
<proteinExistence type="predicted"/>
<sequence>MKKVQIKNPTLDSLVYEEKYEAIRRKGRSVQRRQGDGKAPRPPVDHVIFLSFPLFLLTTFLLKVGSSHASSGSAGGRKGGGHACHIQLPSKPGLLWSGIFHLRPFFAFLRV</sequence>
<dbReference type="EMBL" id="KZ820049">
    <property type="protein sequence ID" value="PWN49450.1"/>
    <property type="molecule type" value="Genomic_DNA"/>
</dbReference>
<organism evidence="1 2">
    <name type="scientific">Violaceomyces palustris</name>
    <dbReference type="NCBI Taxonomy" id="1673888"/>
    <lineage>
        <taxon>Eukaryota</taxon>
        <taxon>Fungi</taxon>
        <taxon>Dikarya</taxon>
        <taxon>Basidiomycota</taxon>
        <taxon>Ustilaginomycotina</taxon>
        <taxon>Ustilaginomycetes</taxon>
        <taxon>Violaceomycetales</taxon>
        <taxon>Violaceomycetaceae</taxon>
        <taxon>Violaceomyces</taxon>
    </lineage>
</organism>